<feature type="transmembrane region" description="Helical" evidence="1">
    <location>
        <begin position="100"/>
        <end position="122"/>
    </location>
</feature>
<comment type="caution">
    <text evidence="2">The sequence shown here is derived from an EMBL/GenBank/DDBJ whole genome shotgun (WGS) entry which is preliminary data.</text>
</comment>
<protein>
    <recommendedName>
        <fullName evidence="4">DUF4345 domain-containing protein</fullName>
    </recommendedName>
</protein>
<reference evidence="2" key="2">
    <citation type="submission" date="2020-09" db="EMBL/GenBank/DDBJ databases">
        <authorList>
            <person name="Sun Q."/>
            <person name="Kim S."/>
        </authorList>
    </citation>
    <scope>NUCLEOTIDE SEQUENCE</scope>
    <source>
        <strain evidence="2">KCTC 32422</strain>
    </source>
</reference>
<organism evidence="2 3">
    <name type="scientific">Novosphingobium arvoryzae</name>
    <dbReference type="NCBI Taxonomy" id="1256514"/>
    <lineage>
        <taxon>Bacteria</taxon>
        <taxon>Pseudomonadati</taxon>
        <taxon>Pseudomonadota</taxon>
        <taxon>Alphaproteobacteria</taxon>
        <taxon>Sphingomonadales</taxon>
        <taxon>Sphingomonadaceae</taxon>
        <taxon>Novosphingobium</taxon>
    </lineage>
</organism>
<evidence type="ECO:0000313" key="2">
    <source>
        <dbReference type="EMBL" id="GGZ93652.1"/>
    </source>
</evidence>
<evidence type="ECO:0000256" key="1">
    <source>
        <dbReference type="SAM" id="Phobius"/>
    </source>
</evidence>
<accession>A0A918VFC5</accession>
<evidence type="ECO:0008006" key="4">
    <source>
        <dbReference type="Google" id="ProtNLM"/>
    </source>
</evidence>
<gene>
    <name evidence="2" type="ORF">GCM10011617_11960</name>
</gene>
<dbReference type="EMBL" id="BMZD01000002">
    <property type="protein sequence ID" value="GGZ93652.1"/>
    <property type="molecule type" value="Genomic_DNA"/>
</dbReference>
<feature type="transmembrane region" description="Helical" evidence="1">
    <location>
        <begin position="73"/>
        <end position="94"/>
    </location>
</feature>
<dbReference type="Proteomes" id="UP000634139">
    <property type="component" value="Unassembled WGS sequence"/>
</dbReference>
<dbReference type="RefSeq" id="WP_189539507.1">
    <property type="nucleotide sequence ID" value="NZ_BMZD01000002.1"/>
</dbReference>
<keyword evidence="3" id="KW-1185">Reference proteome</keyword>
<feature type="transmembrane region" description="Helical" evidence="1">
    <location>
        <begin position="44"/>
        <end position="66"/>
    </location>
</feature>
<evidence type="ECO:0000313" key="3">
    <source>
        <dbReference type="Proteomes" id="UP000634139"/>
    </source>
</evidence>
<reference evidence="2" key="1">
    <citation type="journal article" date="2014" name="Int. J. Syst. Evol. Microbiol.">
        <title>Complete genome sequence of Corynebacterium casei LMG S-19264T (=DSM 44701T), isolated from a smear-ripened cheese.</title>
        <authorList>
            <consortium name="US DOE Joint Genome Institute (JGI-PGF)"/>
            <person name="Walter F."/>
            <person name="Albersmeier A."/>
            <person name="Kalinowski J."/>
            <person name="Ruckert C."/>
        </authorList>
    </citation>
    <scope>NUCLEOTIDE SEQUENCE</scope>
    <source>
        <strain evidence="2">KCTC 32422</strain>
    </source>
</reference>
<proteinExistence type="predicted"/>
<sequence length="132" mass="13842">MRIILTAVLFLAGLFNLFLGVSFLLDPARLGAAFNLSPVGPGGLAVLRADMTAFFLVAGGCQLWGGWRRNGDLLLVPALLFGIAFTGRAISAALDGTAPGFAMPMAVEALQVVLAIAAWRVLPHHKISEIAN</sequence>
<keyword evidence="1" id="KW-1133">Transmembrane helix</keyword>
<name>A0A918VFC5_9SPHN</name>
<dbReference type="AlphaFoldDB" id="A0A918VFC5"/>
<keyword evidence="1" id="KW-0472">Membrane</keyword>
<keyword evidence="1" id="KW-0812">Transmembrane</keyword>